<evidence type="ECO:0000256" key="5">
    <source>
        <dbReference type="ARBA" id="ARBA00022840"/>
    </source>
</evidence>
<comment type="catalytic activity">
    <reaction evidence="9">
        <text>tRNA(Trp) + L-tryptophan + ATP = L-tryptophyl-tRNA(Trp) + AMP + diphosphate + H(+)</text>
        <dbReference type="Rhea" id="RHEA:24080"/>
        <dbReference type="Rhea" id="RHEA-COMP:9671"/>
        <dbReference type="Rhea" id="RHEA-COMP:9705"/>
        <dbReference type="ChEBI" id="CHEBI:15378"/>
        <dbReference type="ChEBI" id="CHEBI:30616"/>
        <dbReference type="ChEBI" id="CHEBI:33019"/>
        <dbReference type="ChEBI" id="CHEBI:57912"/>
        <dbReference type="ChEBI" id="CHEBI:78442"/>
        <dbReference type="ChEBI" id="CHEBI:78535"/>
        <dbReference type="ChEBI" id="CHEBI:456215"/>
        <dbReference type="EC" id="6.1.1.2"/>
    </reaction>
</comment>
<dbReference type="Proteomes" id="UP000192257">
    <property type="component" value="Unassembled WGS sequence"/>
</dbReference>
<dbReference type="OrthoDB" id="10261385at2759"/>
<dbReference type="GeneID" id="39990687"/>
<keyword evidence="3 10" id="KW-0436">Ligase</keyword>
<dbReference type="GO" id="GO:0004830">
    <property type="term" value="F:tryptophan-tRNA ligase activity"/>
    <property type="evidence" value="ECO:0007669"/>
    <property type="project" value="UniProtKB-EC"/>
</dbReference>
<dbReference type="PANTHER" id="PTHR10055:SF8">
    <property type="entry name" value="TRYPTOPHAN--TRNA LIGASE"/>
    <property type="match status" value="1"/>
</dbReference>
<keyword evidence="7 10" id="KW-0030">Aminoacyl-tRNA synthetase</keyword>
<dbReference type="SUPFAM" id="SSF52374">
    <property type="entry name" value="Nucleotidylyl transferase"/>
    <property type="match status" value="1"/>
</dbReference>
<dbReference type="GO" id="GO:0005737">
    <property type="term" value="C:cytoplasm"/>
    <property type="evidence" value="ECO:0007669"/>
    <property type="project" value="TreeGrafter"/>
</dbReference>
<dbReference type="FunFam" id="1.10.240.10:FF:000007">
    <property type="entry name" value="Tryptophan--tRNA ligase"/>
    <property type="match status" value="1"/>
</dbReference>
<dbReference type="Pfam" id="PF00579">
    <property type="entry name" value="tRNA-synt_1b"/>
    <property type="match status" value="1"/>
</dbReference>
<sequence>MRCASHRTRLLLCQLPAASSRCIATHISDSNNSDKCVSEDVVTPWNVSAAGPKGIDYDRVLTRFKSEPVDQSILQQLHDTCNEGLQMRRVQNNNNNTLKTEEEEEQQQEQKPLHHFFHRGIVFSHRDFGKALDCVRLGMSTGTPRAYLYTGRGPSARSMHVGHVIPFLLTKYLQDALGLPTVIQITDDEKYFFRDIPVGGDMVMENIKDIIAFGFDPRKTFIFCNTTYMGSMYPTVVKVQRMLTLSAVKNTFGLRDSDNVGKAAFPAIQAAPCFSSAFPHVLQPQTEEKKKKKAHPLQCIVPCAIDQDPFFVLTRGVASRMKCQAPALLHTKFLPALKGMTFKMSSSAEMNGVITLHDTKEQVCKKMRRAFSGGGGTLADMQTKGVDLDADVAYQFIRFFSPDDKLFEEVTTKYSAGEMNSAQVKDMAADVVMRHVLSEWQQRRSTITDADVEHFCSVRNILL</sequence>
<proteinExistence type="inferred from homology"/>
<name>A0A1X0NGJ6_9TRYP</name>
<protein>
    <recommendedName>
        <fullName evidence="2">tryptophan--tRNA ligase</fullName>
        <ecNumber evidence="2">6.1.1.2</ecNumber>
    </recommendedName>
    <alternativeName>
        <fullName evidence="8">Tryptophanyl-tRNA synthetase</fullName>
    </alternativeName>
</protein>
<dbReference type="InterPro" id="IPR002305">
    <property type="entry name" value="aa-tRNA-synth_Ic"/>
</dbReference>
<dbReference type="GO" id="GO:0006436">
    <property type="term" value="P:tryptophanyl-tRNA aminoacylation"/>
    <property type="evidence" value="ECO:0007669"/>
    <property type="project" value="InterPro"/>
</dbReference>
<evidence type="ECO:0000256" key="2">
    <source>
        <dbReference type="ARBA" id="ARBA00013161"/>
    </source>
</evidence>
<keyword evidence="4 10" id="KW-0547">Nucleotide-binding</keyword>
<organism evidence="11 12">
    <name type="scientific">Trypanosoma theileri</name>
    <dbReference type="NCBI Taxonomy" id="67003"/>
    <lineage>
        <taxon>Eukaryota</taxon>
        <taxon>Discoba</taxon>
        <taxon>Euglenozoa</taxon>
        <taxon>Kinetoplastea</taxon>
        <taxon>Metakinetoplastina</taxon>
        <taxon>Trypanosomatida</taxon>
        <taxon>Trypanosomatidae</taxon>
        <taxon>Trypanosoma</taxon>
    </lineage>
</organism>
<dbReference type="AlphaFoldDB" id="A0A1X0NGJ6"/>
<dbReference type="STRING" id="67003.A0A1X0NGJ6"/>
<keyword evidence="5 10" id="KW-0067">ATP-binding</keyword>
<comment type="caution">
    <text evidence="11">The sequence shown here is derived from an EMBL/GenBank/DDBJ whole genome shotgun (WGS) entry which is preliminary data.</text>
</comment>
<evidence type="ECO:0000313" key="11">
    <source>
        <dbReference type="EMBL" id="ORC83711.1"/>
    </source>
</evidence>
<dbReference type="InterPro" id="IPR002306">
    <property type="entry name" value="Trp-tRNA-ligase"/>
</dbReference>
<dbReference type="Gene3D" id="3.40.50.620">
    <property type="entry name" value="HUPs"/>
    <property type="match status" value="1"/>
</dbReference>
<accession>A0A1X0NGJ6</accession>
<evidence type="ECO:0000256" key="9">
    <source>
        <dbReference type="ARBA" id="ARBA00049929"/>
    </source>
</evidence>
<dbReference type="EC" id="6.1.1.2" evidence="2"/>
<reference evidence="11 12" key="1">
    <citation type="submission" date="2017-03" db="EMBL/GenBank/DDBJ databases">
        <title>An alternative strategy for trypanosome survival in the mammalian bloodstream revealed through genome and transcriptome analysis of the ubiquitous bovine parasite Trypanosoma (Megatrypanum) theileri.</title>
        <authorList>
            <person name="Kelly S."/>
            <person name="Ivens A."/>
            <person name="Mott A."/>
            <person name="O'Neill E."/>
            <person name="Emms D."/>
            <person name="Macleod O."/>
            <person name="Voorheis P."/>
            <person name="Matthews J."/>
            <person name="Matthews K."/>
            <person name="Carrington M."/>
        </authorList>
    </citation>
    <scope>NUCLEOTIDE SEQUENCE [LARGE SCALE GENOMIC DNA]</scope>
    <source>
        <strain evidence="11">Edinburgh</strain>
    </source>
</reference>
<dbReference type="VEuPathDB" id="TriTrypDB:TM35_000591030"/>
<dbReference type="EMBL" id="NBCO01000059">
    <property type="protein sequence ID" value="ORC83711.1"/>
    <property type="molecule type" value="Genomic_DNA"/>
</dbReference>
<keyword evidence="12" id="KW-1185">Reference proteome</keyword>
<dbReference type="NCBIfam" id="TIGR00233">
    <property type="entry name" value="trpS"/>
    <property type="match status" value="1"/>
</dbReference>
<evidence type="ECO:0000256" key="4">
    <source>
        <dbReference type="ARBA" id="ARBA00022741"/>
    </source>
</evidence>
<evidence type="ECO:0000313" key="12">
    <source>
        <dbReference type="Proteomes" id="UP000192257"/>
    </source>
</evidence>
<evidence type="ECO:0000256" key="10">
    <source>
        <dbReference type="RuleBase" id="RU363036"/>
    </source>
</evidence>
<dbReference type="GO" id="GO:0005524">
    <property type="term" value="F:ATP binding"/>
    <property type="evidence" value="ECO:0007669"/>
    <property type="project" value="UniProtKB-KW"/>
</dbReference>
<evidence type="ECO:0000256" key="8">
    <source>
        <dbReference type="ARBA" id="ARBA00030268"/>
    </source>
</evidence>
<evidence type="ECO:0000256" key="6">
    <source>
        <dbReference type="ARBA" id="ARBA00022917"/>
    </source>
</evidence>
<dbReference type="Gene3D" id="1.10.240.10">
    <property type="entry name" value="Tyrosyl-Transfer RNA Synthetase"/>
    <property type="match status" value="1"/>
</dbReference>
<gene>
    <name evidence="11" type="ORF">TM35_000591030</name>
</gene>
<dbReference type="RefSeq" id="XP_028877777.1">
    <property type="nucleotide sequence ID" value="XM_029030907.1"/>
</dbReference>
<dbReference type="InterPro" id="IPR014729">
    <property type="entry name" value="Rossmann-like_a/b/a_fold"/>
</dbReference>
<dbReference type="PANTHER" id="PTHR10055">
    <property type="entry name" value="TRYPTOPHANYL-TRNA SYNTHETASE"/>
    <property type="match status" value="1"/>
</dbReference>
<evidence type="ECO:0000256" key="7">
    <source>
        <dbReference type="ARBA" id="ARBA00023146"/>
    </source>
</evidence>
<keyword evidence="6 10" id="KW-0648">Protein biosynthesis</keyword>
<comment type="similarity">
    <text evidence="1 10">Belongs to the class-I aminoacyl-tRNA synthetase family.</text>
</comment>
<dbReference type="PRINTS" id="PR01039">
    <property type="entry name" value="TRNASYNTHTRP"/>
</dbReference>
<evidence type="ECO:0000256" key="3">
    <source>
        <dbReference type="ARBA" id="ARBA00022598"/>
    </source>
</evidence>
<evidence type="ECO:0000256" key="1">
    <source>
        <dbReference type="ARBA" id="ARBA00005594"/>
    </source>
</evidence>